<dbReference type="InterPro" id="IPR019539">
    <property type="entry name" value="GalKase_N"/>
</dbReference>
<dbReference type="InterPro" id="IPR022963">
    <property type="entry name" value="Galactokinase_bac"/>
</dbReference>
<dbReference type="EC" id="2.7.1.6" evidence="11 12"/>
<dbReference type="GO" id="GO:0006012">
    <property type="term" value="P:galactose metabolic process"/>
    <property type="evidence" value="ECO:0007669"/>
    <property type="project" value="UniProtKB-UniRule"/>
</dbReference>
<dbReference type="PRINTS" id="PR00473">
    <property type="entry name" value="GALCTOKINASE"/>
</dbReference>
<evidence type="ECO:0000256" key="6">
    <source>
        <dbReference type="ARBA" id="ARBA00022777"/>
    </source>
</evidence>
<keyword evidence="8 11" id="KW-0460">Magnesium</keyword>
<comment type="pathway">
    <text evidence="11">Carbohydrate metabolism; galactose metabolism.</text>
</comment>
<dbReference type="InterPro" id="IPR019741">
    <property type="entry name" value="Galactokinase_CS"/>
</dbReference>
<dbReference type="Pfam" id="PF08544">
    <property type="entry name" value="GHMP_kinases_C"/>
    <property type="match status" value="1"/>
</dbReference>
<evidence type="ECO:0000313" key="17">
    <source>
        <dbReference type="Proteomes" id="UP001198220"/>
    </source>
</evidence>
<gene>
    <name evidence="11" type="primary">galK</name>
    <name evidence="16" type="ORF">LKD36_02095</name>
</gene>
<comment type="caution">
    <text evidence="16">The sequence shown here is derived from an EMBL/GenBank/DDBJ whole genome shotgun (WGS) entry which is preliminary data.</text>
</comment>
<evidence type="ECO:0000256" key="5">
    <source>
        <dbReference type="ARBA" id="ARBA00022741"/>
    </source>
</evidence>
<organism evidence="16 17">
    <name type="scientific">Hominiventricola filiformis</name>
    <dbReference type="NCBI Taxonomy" id="2885352"/>
    <lineage>
        <taxon>Bacteria</taxon>
        <taxon>Bacillati</taxon>
        <taxon>Bacillota</taxon>
        <taxon>Clostridia</taxon>
        <taxon>Lachnospirales</taxon>
        <taxon>Lachnospiraceae</taxon>
        <taxon>Hominiventricola</taxon>
    </lineage>
</organism>
<reference evidence="16 17" key="1">
    <citation type="submission" date="2021-10" db="EMBL/GenBank/DDBJ databases">
        <title>Anaerobic single-cell dispensing facilitates the cultivation of human gut bacteria.</title>
        <authorList>
            <person name="Afrizal A."/>
        </authorList>
    </citation>
    <scope>NUCLEOTIDE SEQUENCE [LARGE SCALE GENOMIC DNA]</scope>
    <source>
        <strain evidence="16 17">CLA-AA-H276</strain>
    </source>
</reference>
<dbReference type="PRINTS" id="PR00959">
    <property type="entry name" value="MEVGALKINASE"/>
</dbReference>
<sequence>MKQRLIDKFQEIYGEDGPVSVYFAPGRVNLIGDHTDYNGGHVFACAIAIGTYAVARKREDNRFRFYSLNYPEQGILEMNSGQMYYREEDGWGNYPKGVVRTFMKKGIQVKGGLDILYYGEIPKGLGIGSSASLTVVTGLILRDLLEIPDLSMVDIALFSQLTENEYLKTGGGIMDPFTIAMGKKDHAILLDTSNLSYIYAPLQLPHEKIIITNSGKPRDGVEDCVRQRRKECAEALKELQTVIAISNLSELTADVFEEVQEMIKDPVCLRRARHAVTENQRTMEAVKALEAGDVEEFGHLMNASHISLKEDYEVSGRELDILVEEAWKIGGVLGSRMMGAGFGGCTVSIVENSAVNDFISQVGENYYAQTGLKAEFYVVETGNGATVL</sequence>
<evidence type="ECO:0000256" key="1">
    <source>
        <dbReference type="ARBA" id="ARBA00006566"/>
    </source>
</evidence>
<dbReference type="GO" id="GO:0005524">
    <property type="term" value="F:ATP binding"/>
    <property type="evidence" value="ECO:0007669"/>
    <property type="project" value="UniProtKB-UniRule"/>
</dbReference>
<dbReference type="Pfam" id="PF00288">
    <property type="entry name" value="GHMP_kinases_N"/>
    <property type="match status" value="1"/>
</dbReference>
<comment type="caution">
    <text evidence="11">Lacks conserved residue(s) required for the propagation of feature annotation.</text>
</comment>
<dbReference type="InterPro" id="IPR006204">
    <property type="entry name" value="GHMP_kinase_N_dom"/>
</dbReference>
<evidence type="ECO:0000256" key="10">
    <source>
        <dbReference type="ARBA" id="ARBA00023277"/>
    </source>
</evidence>
<evidence type="ECO:0000256" key="7">
    <source>
        <dbReference type="ARBA" id="ARBA00022840"/>
    </source>
</evidence>
<protein>
    <recommendedName>
        <fullName evidence="11 12">Galactokinase</fullName>
        <ecNumber evidence="11 12">2.7.1.6</ecNumber>
    </recommendedName>
    <alternativeName>
        <fullName evidence="11">Galactose kinase</fullName>
    </alternativeName>
</protein>
<dbReference type="RefSeq" id="WP_118770544.1">
    <property type="nucleotide sequence ID" value="NZ_JAJEPS010000001.1"/>
</dbReference>
<feature type="domain" description="Galactokinase N-terminal" evidence="15">
    <location>
        <begin position="8"/>
        <end position="57"/>
    </location>
</feature>
<dbReference type="NCBIfam" id="TIGR00131">
    <property type="entry name" value="gal_kin"/>
    <property type="match status" value="1"/>
</dbReference>
<comment type="function">
    <text evidence="11">Catalyzes the transfer of the gamma-phosphate of ATP to D-galactose to form alpha-D-galactose-1-phosphate (Gal-1-P).</text>
</comment>
<keyword evidence="9 11" id="KW-0299">Galactose metabolism</keyword>
<name>A0AAE3A890_9FIRM</name>
<evidence type="ECO:0000259" key="13">
    <source>
        <dbReference type="Pfam" id="PF00288"/>
    </source>
</evidence>
<dbReference type="PIRSF" id="PIRSF000530">
    <property type="entry name" value="Galactokinase"/>
    <property type="match status" value="1"/>
</dbReference>
<evidence type="ECO:0000256" key="2">
    <source>
        <dbReference type="ARBA" id="ARBA00022490"/>
    </source>
</evidence>
<dbReference type="InterPro" id="IPR036554">
    <property type="entry name" value="GHMP_kinase_C_sf"/>
</dbReference>
<dbReference type="GO" id="GO:0005829">
    <property type="term" value="C:cytosol"/>
    <property type="evidence" value="ECO:0007669"/>
    <property type="project" value="TreeGrafter"/>
</dbReference>
<dbReference type="InterPro" id="IPR020568">
    <property type="entry name" value="Ribosomal_Su5_D2-typ_SF"/>
</dbReference>
<dbReference type="FunFam" id="3.30.70.890:FF:000001">
    <property type="entry name" value="Galactokinase"/>
    <property type="match status" value="1"/>
</dbReference>
<dbReference type="PANTHER" id="PTHR10457">
    <property type="entry name" value="MEVALONATE KINASE/GALACTOKINASE"/>
    <property type="match status" value="1"/>
</dbReference>
<comment type="catalytic activity">
    <reaction evidence="11">
        <text>alpha-D-galactose + ATP = alpha-D-galactose 1-phosphate + ADP + H(+)</text>
        <dbReference type="Rhea" id="RHEA:13553"/>
        <dbReference type="ChEBI" id="CHEBI:15378"/>
        <dbReference type="ChEBI" id="CHEBI:28061"/>
        <dbReference type="ChEBI" id="CHEBI:30616"/>
        <dbReference type="ChEBI" id="CHEBI:58336"/>
        <dbReference type="ChEBI" id="CHEBI:456216"/>
        <dbReference type="EC" id="2.7.1.6"/>
    </reaction>
</comment>
<dbReference type="InterPro" id="IPR014721">
    <property type="entry name" value="Ribsml_uS5_D2-typ_fold_subgr"/>
</dbReference>
<keyword evidence="4 11" id="KW-0479">Metal-binding</keyword>
<feature type="binding site" evidence="11">
    <location>
        <position position="67"/>
    </location>
    <ligand>
        <name>ATP</name>
        <dbReference type="ChEBI" id="CHEBI:30616"/>
    </ligand>
</feature>
<comment type="subcellular location">
    <subcellularLocation>
        <location evidence="11">Cytoplasm</location>
    </subcellularLocation>
</comment>
<feature type="domain" description="GHMP kinase N-terminal" evidence="13">
    <location>
        <begin position="93"/>
        <end position="183"/>
    </location>
</feature>
<dbReference type="FunFam" id="3.30.230.10:FF:000017">
    <property type="entry name" value="Galactokinase"/>
    <property type="match status" value="1"/>
</dbReference>
<evidence type="ECO:0000256" key="3">
    <source>
        <dbReference type="ARBA" id="ARBA00022679"/>
    </source>
</evidence>
<keyword evidence="7 11" id="KW-0067">ATP-binding</keyword>
<dbReference type="HAMAP" id="MF_00246">
    <property type="entry name" value="Galactokinase"/>
    <property type="match status" value="1"/>
</dbReference>
<feature type="active site" description="Proton acceptor" evidence="11">
    <location>
        <position position="175"/>
    </location>
</feature>
<proteinExistence type="inferred from homology"/>
<dbReference type="SUPFAM" id="SSF54211">
    <property type="entry name" value="Ribosomal protein S5 domain 2-like"/>
    <property type="match status" value="1"/>
</dbReference>
<keyword evidence="10 11" id="KW-0119">Carbohydrate metabolism</keyword>
<dbReference type="PANTHER" id="PTHR10457:SF7">
    <property type="entry name" value="GALACTOKINASE-RELATED"/>
    <property type="match status" value="1"/>
</dbReference>
<dbReference type="InterPro" id="IPR006206">
    <property type="entry name" value="Mevalonate/galactokinase"/>
</dbReference>
<dbReference type="InterPro" id="IPR013750">
    <property type="entry name" value="GHMP_kinase_C_dom"/>
</dbReference>
<evidence type="ECO:0000256" key="12">
    <source>
        <dbReference type="NCBIfam" id="TIGR00131"/>
    </source>
</evidence>
<feature type="binding site" evidence="11">
    <location>
        <position position="163"/>
    </location>
    <ligand>
        <name>Mg(2+)</name>
        <dbReference type="ChEBI" id="CHEBI:18420"/>
    </ligand>
</feature>
<dbReference type="GO" id="GO:0004335">
    <property type="term" value="F:galactokinase activity"/>
    <property type="evidence" value="ECO:0007669"/>
    <property type="project" value="UniProtKB-UniRule"/>
</dbReference>
<evidence type="ECO:0000256" key="9">
    <source>
        <dbReference type="ARBA" id="ARBA00023144"/>
    </source>
</evidence>
<dbReference type="Pfam" id="PF10509">
    <property type="entry name" value="GalKase_gal_bdg"/>
    <property type="match status" value="1"/>
</dbReference>
<evidence type="ECO:0000313" key="16">
    <source>
        <dbReference type="EMBL" id="MCC2124965.1"/>
    </source>
</evidence>
<feature type="site" description="Transition state stabilizer" evidence="11">
    <location>
        <position position="27"/>
    </location>
</feature>
<dbReference type="InterPro" id="IPR000705">
    <property type="entry name" value="Galactokinase"/>
</dbReference>
<dbReference type="EMBL" id="JAJEPS010000001">
    <property type="protein sequence ID" value="MCC2124965.1"/>
    <property type="molecule type" value="Genomic_DNA"/>
</dbReference>
<keyword evidence="3 11" id="KW-0808">Transferase</keyword>
<dbReference type="AlphaFoldDB" id="A0AAE3A890"/>
<evidence type="ECO:0000259" key="14">
    <source>
        <dbReference type="Pfam" id="PF08544"/>
    </source>
</evidence>
<dbReference type="Gene3D" id="3.30.230.10">
    <property type="match status" value="1"/>
</dbReference>
<feature type="binding site" evidence="11">
    <location>
        <position position="130"/>
    </location>
    <ligand>
        <name>Mg(2+)</name>
        <dbReference type="ChEBI" id="CHEBI:18420"/>
    </ligand>
</feature>
<dbReference type="GO" id="GO:0000287">
    <property type="term" value="F:magnesium ion binding"/>
    <property type="evidence" value="ECO:0007669"/>
    <property type="project" value="UniProtKB-UniRule"/>
</dbReference>
<keyword evidence="6 11" id="KW-0418">Kinase</keyword>
<dbReference type="Gene3D" id="3.30.70.890">
    <property type="entry name" value="GHMP kinase, C-terminal domain"/>
    <property type="match status" value="1"/>
</dbReference>
<accession>A0AAE3A890</accession>
<evidence type="ECO:0000259" key="15">
    <source>
        <dbReference type="Pfam" id="PF10509"/>
    </source>
</evidence>
<dbReference type="Proteomes" id="UP001198220">
    <property type="component" value="Unassembled WGS sequence"/>
</dbReference>
<feature type="domain" description="GHMP kinase C-terminal" evidence="14">
    <location>
        <begin position="285"/>
        <end position="367"/>
    </location>
</feature>
<dbReference type="SUPFAM" id="SSF55060">
    <property type="entry name" value="GHMP Kinase, C-terminal domain"/>
    <property type="match status" value="1"/>
</dbReference>
<comment type="similarity">
    <text evidence="1 11">Belongs to the GHMP kinase family. GalK subfamily.</text>
</comment>
<keyword evidence="2 11" id="KW-0963">Cytoplasm</keyword>
<keyword evidence="5 11" id="KW-0547">Nucleotide-binding</keyword>
<dbReference type="NCBIfam" id="NF003705">
    <property type="entry name" value="PRK05322.1"/>
    <property type="match status" value="1"/>
</dbReference>
<dbReference type="PROSITE" id="PS00106">
    <property type="entry name" value="GALACTOKINASE"/>
    <property type="match status" value="1"/>
</dbReference>
<keyword evidence="17" id="KW-1185">Reference proteome</keyword>
<evidence type="ECO:0000256" key="8">
    <source>
        <dbReference type="ARBA" id="ARBA00022842"/>
    </source>
</evidence>
<evidence type="ECO:0000256" key="11">
    <source>
        <dbReference type="HAMAP-Rule" id="MF_00246"/>
    </source>
</evidence>
<evidence type="ECO:0000256" key="4">
    <source>
        <dbReference type="ARBA" id="ARBA00022723"/>
    </source>
</evidence>